<dbReference type="InterPro" id="IPR026030">
    <property type="entry name" value="Pur-cyt_permease_Fcy2/21/22"/>
</dbReference>
<comment type="similarity">
    <text evidence="2 7">Belongs to the purine-cytosine permease (2.A.39) family.</text>
</comment>
<feature type="transmembrane region" description="Helical" evidence="9">
    <location>
        <begin position="73"/>
        <end position="92"/>
    </location>
</feature>
<dbReference type="InterPro" id="IPR001248">
    <property type="entry name" value="Pur-cyt_permease"/>
</dbReference>
<feature type="transmembrane region" description="Helical" evidence="9">
    <location>
        <begin position="246"/>
        <end position="269"/>
    </location>
</feature>
<dbReference type="Proteomes" id="UP000289323">
    <property type="component" value="Unassembled WGS sequence"/>
</dbReference>
<feature type="transmembrane region" description="Helical" evidence="9">
    <location>
        <begin position="104"/>
        <end position="122"/>
    </location>
</feature>
<feature type="transmembrane region" description="Helical" evidence="9">
    <location>
        <begin position="179"/>
        <end position="202"/>
    </location>
</feature>
<sequence length="505" mass="54429">MAPEKGLEEKPPPGNGPETEVDHDAVSPAPAPGGRWARTWDLLRKAAAFGRVEVRGITPIPVKERTVERTVNVFTLWWSMNTNILGITFGMLGPGYGLNLRDSSLIILFFTLLTTLLPAFLATLGPKLGMRQMLQARYSFGRYLVSIPVLLNLATLTGFCVIMAVVGGQCLSAVADGNLSVTVGIVITAVLTLGISFCGFTVLHNYERFAWIPAIISIVVAVGTGGKELRNQTTYDAPPPASSVLSFGMIVASYMVPWACLSSDFTTYLKPDTSSLKIFTYSYLGLAVPTVLLMVLGAAIGNAIPNVPAWQAAYDETSVGGVLAAMLAPAGGFGKFLVVVLSFSLLGNLAATSYSVTLNLQLLLPFLVRVPRYLFSLVFAAIVIPVAIRAAADFFANLENFVSLIAYWSSAFLAIVLVEHFVFRKGDCRAYDPEAWNDAHRLPWGVAALAAGVLSFGLVVPSMAQVWWTGPIAETTGDIGFEVAFVVSGLLYVPFRWVERKWTGR</sequence>
<dbReference type="PANTHER" id="PTHR31806">
    <property type="entry name" value="PURINE-CYTOSINE PERMEASE FCY2-RELATED"/>
    <property type="match status" value="1"/>
</dbReference>
<gene>
    <name evidence="10" type="ORF">TT172_LOCUS4211</name>
</gene>
<evidence type="ECO:0000256" key="7">
    <source>
        <dbReference type="PIRNR" id="PIRNR002744"/>
    </source>
</evidence>
<feature type="transmembrane region" description="Helical" evidence="9">
    <location>
        <begin position="479"/>
        <end position="498"/>
    </location>
</feature>
<evidence type="ECO:0000256" key="5">
    <source>
        <dbReference type="ARBA" id="ARBA00022989"/>
    </source>
</evidence>
<dbReference type="PIRSF" id="PIRSF002744">
    <property type="entry name" value="Pur-cyt_permease"/>
    <property type="match status" value="1"/>
</dbReference>
<evidence type="ECO:0000256" key="1">
    <source>
        <dbReference type="ARBA" id="ARBA00004141"/>
    </source>
</evidence>
<dbReference type="EMBL" id="OUUZ01000008">
    <property type="protein sequence ID" value="SPQ21792.1"/>
    <property type="molecule type" value="Genomic_DNA"/>
</dbReference>
<dbReference type="GO" id="GO:0005886">
    <property type="term" value="C:plasma membrane"/>
    <property type="evidence" value="ECO:0007669"/>
    <property type="project" value="TreeGrafter"/>
</dbReference>
<evidence type="ECO:0000256" key="3">
    <source>
        <dbReference type="ARBA" id="ARBA00022448"/>
    </source>
</evidence>
<keyword evidence="6 7" id="KW-0472">Membrane</keyword>
<evidence type="ECO:0000256" key="8">
    <source>
        <dbReference type="SAM" id="MobiDB-lite"/>
    </source>
</evidence>
<evidence type="ECO:0000313" key="11">
    <source>
        <dbReference type="Proteomes" id="UP000289323"/>
    </source>
</evidence>
<accession>A0A3S4F1D0</accession>
<dbReference type="GO" id="GO:0022857">
    <property type="term" value="F:transmembrane transporter activity"/>
    <property type="evidence" value="ECO:0007669"/>
    <property type="project" value="InterPro"/>
</dbReference>
<comment type="subcellular location">
    <subcellularLocation>
        <location evidence="1">Membrane</location>
        <topology evidence="1">Multi-pass membrane protein</topology>
    </subcellularLocation>
</comment>
<dbReference type="Pfam" id="PF02133">
    <property type="entry name" value="Transp_cyt_pur"/>
    <property type="match status" value="1"/>
</dbReference>
<name>A0A3S4F1D0_9PEZI</name>
<dbReference type="AlphaFoldDB" id="A0A3S4F1D0"/>
<feature type="compositionally biased region" description="Basic and acidic residues" evidence="8">
    <location>
        <begin position="1"/>
        <end position="11"/>
    </location>
</feature>
<evidence type="ECO:0000256" key="6">
    <source>
        <dbReference type="ARBA" id="ARBA00023136"/>
    </source>
</evidence>
<evidence type="ECO:0000256" key="9">
    <source>
        <dbReference type="SAM" id="Phobius"/>
    </source>
</evidence>
<dbReference type="PANTHER" id="PTHR31806:SF5">
    <property type="entry name" value="PURINE-CYTOSINE PERMEASE FCY21"/>
    <property type="match status" value="1"/>
</dbReference>
<keyword evidence="5 9" id="KW-1133">Transmembrane helix</keyword>
<evidence type="ECO:0000313" key="10">
    <source>
        <dbReference type="EMBL" id="SPQ21792.1"/>
    </source>
</evidence>
<feature type="transmembrane region" description="Helical" evidence="9">
    <location>
        <begin position="209"/>
        <end position="226"/>
    </location>
</feature>
<feature type="transmembrane region" description="Helical" evidence="9">
    <location>
        <begin position="143"/>
        <end position="167"/>
    </location>
</feature>
<feature type="region of interest" description="Disordered" evidence="8">
    <location>
        <begin position="1"/>
        <end position="33"/>
    </location>
</feature>
<reference evidence="10 11" key="1">
    <citation type="submission" date="2018-04" db="EMBL/GenBank/DDBJ databases">
        <authorList>
            <person name="Huttner S."/>
            <person name="Dainat J."/>
        </authorList>
    </citation>
    <scope>NUCLEOTIDE SEQUENCE [LARGE SCALE GENOMIC DNA]</scope>
</reference>
<proteinExistence type="inferred from homology"/>
<feature type="transmembrane region" description="Helical" evidence="9">
    <location>
        <begin position="372"/>
        <end position="392"/>
    </location>
</feature>
<protein>
    <submittedName>
        <fullName evidence="10">A76c727b-bba3-459c-8cb9-78f13489787d</fullName>
    </submittedName>
</protein>
<evidence type="ECO:0000256" key="2">
    <source>
        <dbReference type="ARBA" id="ARBA00008974"/>
    </source>
</evidence>
<keyword evidence="3 7" id="KW-0813">Transport</keyword>
<feature type="transmembrane region" description="Helical" evidence="9">
    <location>
        <begin position="281"/>
        <end position="304"/>
    </location>
</feature>
<evidence type="ECO:0000256" key="4">
    <source>
        <dbReference type="ARBA" id="ARBA00022692"/>
    </source>
</evidence>
<dbReference type="Gene3D" id="1.10.4160.10">
    <property type="entry name" value="Hydantoin permease"/>
    <property type="match status" value="1"/>
</dbReference>
<keyword evidence="4 9" id="KW-0812">Transmembrane</keyword>
<organism evidence="10 11">
    <name type="scientific">Thermothielavioides terrestris</name>
    <dbReference type="NCBI Taxonomy" id="2587410"/>
    <lineage>
        <taxon>Eukaryota</taxon>
        <taxon>Fungi</taxon>
        <taxon>Dikarya</taxon>
        <taxon>Ascomycota</taxon>
        <taxon>Pezizomycotina</taxon>
        <taxon>Sordariomycetes</taxon>
        <taxon>Sordariomycetidae</taxon>
        <taxon>Sordariales</taxon>
        <taxon>Chaetomiaceae</taxon>
        <taxon>Thermothielavioides</taxon>
    </lineage>
</organism>
<feature type="transmembrane region" description="Helical" evidence="9">
    <location>
        <begin position="404"/>
        <end position="423"/>
    </location>
</feature>
<feature type="transmembrane region" description="Helical" evidence="9">
    <location>
        <begin position="444"/>
        <end position="467"/>
    </location>
</feature>